<keyword evidence="1" id="KW-1133">Transmembrane helix</keyword>
<keyword evidence="1" id="KW-0472">Membrane</keyword>
<keyword evidence="3" id="KW-1185">Reference proteome</keyword>
<sequence>MQLRVGIIFIAFLGATLAAQRELTDKEINELATGVATTIMTISTVLSLIYWIVWIVVALVGYYKWDWTVLASVLVLLFGPCGLCCALTMNTRTQEREKAGYNPGQARPI</sequence>
<keyword evidence="2" id="KW-0732">Signal</keyword>
<dbReference type="Proteomes" id="UP000887566">
    <property type="component" value="Unplaced"/>
</dbReference>
<reference evidence="4" key="1">
    <citation type="submission" date="2022-11" db="UniProtKB">
        <authorList>
            <consortium name="WormBaseParasite"/>
        </authorList>
    </citation>
    <scope>IDENTIFICATION</scope>
</reference>
<organism evidence="3 4">
    <name type="scientific">Plectus sambesii</name>
    <dbReference type="NCBI Taxonomy" id="2011161"/>
    <lineage>
        <taxon>Eukaryota</taxon>
        <taxon>Metazoa</taxon>
        <taxon>Ecdysozoa</taxon>
        <taxon>Nematoda</taxon>
        <taxon>Chromadorea</taxon>
        <taxon>Plectida</taxon>
        <taxon>Plectina</taxon>
        <taxon>Plectoidea</taxon>
        <taxon>Plectidae</taxon>
        <taxon>Plectus</taxon>
    </lineage>
</organism>
<keyword evidence="1" id="KW-0812">Transmembrane</keyword>
<name>A0A914XDP5_9BILA</name>
<evidence type="ECO:0000256" key="2">
    <source>
        <dbReference type="SAM" id="SignalP"/>
    </source>
</evidence>
<protein>
    <submittedName>
        <fullName evidence="4">Uncharacterized protein</fullName>
    </submittedName>
</protein>
<dbReference type="WBParaSite" id="PSAMB.scaffold7191size8070.g29741.t1">
    <property type="protein sequence ID" value="PSAMB.scaffold7191size8070.g29741.t1"/>
    <property type="gene ID" value="PSAMB.scaffold7191size8070.g29741"/>
</dbReference>
<feature type="signal peptide" evidence="2">
    <location>
        <begin position="1"/>
        <end position="18"/>
    </location>
</feature>
<feature type="transmembrane region" description="Helical" evidence="1">
    <location>
        <begin position="34"/>
        <end position="60"/>
    </location>
</feature>
<proteinExistence type="predicted"/>
<evidence type="ECO:0000313" key="3">
    <source>
        <dbReference type="Proteomes" id="UP000887566"/>
    </source>
</evidence>
<feature type="transmembrane region" description="Helical" evidence="1">
    <location>
        <begin position="67"/>
        <end position="89"/>
    </location>
</feature>
<dbReference type="AlphaFoldDB" id="A0A914XDP5"/>
<evidence type="ECO:0000256" key="1">
    <source>
        <dbReference type="SAM" id="Phobius"/>
    </source>
</evidence>
<accession>A0A914XDP5</accession>
<evidence type="ECO:0000313" key="4">
    <source>
        <dbReference type="WBParaSite" id="PSAMB.scaffold7191size8070.g29741.t1"/>
    </source>
</evidence>
<feature type="chain" id="PRO_5038030939" evidence="2">
    <location>
        <begin position="19"/>
        <end position="109"/>
    </location>
</feature>